<dbReference type="PIRSF" id="PIRSF003170">
    <property type="entry name" value="Pet18p"/>
    <property type="match status" value="1"/>
</dbReference>
<reference evidence="2 3" key="1">
    <citation type="journal article" date="2014" name="PLoS Genet.">
        <title>Phylogenetically driven sequencing of extremely halophilic archaea reveals strategies for static and dynamic osmo-response.</title>
        <authorList>
            <person name="Becker E.A."/>
            <person name="Seitzer P.M."/>
            <person name="Tritt A."/>
            <person name="Larsen D."/>
            <person name="Krusor M."/>
            <person name="Yao A.I."/>
            <person name="Wu D."/>
            <person name="Madern D."/>
            <person name="Eisen J.A."/>
            <person name="Darling A.E."/>
            <person name="Facciotti M.T."/>
        </authorList>
    </citation>
    <scope>NUCLEOTIDE SEQUENCE [LARGE SCALE GENOMIC DNA]</scope>
    <source>
        <strain evidence="2 3">ATCC BAA-1512</strain>
    </source>
</reference>
<dbReference type="InterPro" id="IPR050967">
    <property type="entry name" value="Thiamine_Salvage_TenA"/>
</dbReference>
<dbReference type="EMBL" id="AOLN01000010">
    <property type="protein sequence ID" value="ELZ95922.1"/>
    <property type="molecule type" value="Genomic_DNA"/>
</dbReference>
<dbReference type="InterPro" id="IPR026285">
    <property type="entry name" value="TenA_E"/>
</dbReference>
<name>M0IIQ5_9EURY</name>
<accession>M0IIQ5</accession>
<dbReference type="CDD" id="cd19358">
    <property type="entry name" value="TenA_E_Spr0628-like"/>
    <property type="match status" value="1"/>
</dbReference>
<organism evidence="2 3">
    <name type="scientific">Haloferax mucosum ATCC BAA-1512</name>
    <dbReference type="NCBI Taxonomy" id="662479"/>
    <lineage>
        <taxon>Archaea</taxon>
        <taxon>Methanobacteriati</taxon>
        <taxon>Methanobacteriota</taxon>
        <taxon>Stenosarchaea group</taxon>
        <taxon>Halobacteria</taxon>
        <taxon>Halobacteriales</taxon>
        <taxon>Haloferacaceae</taxon>
        <taxon>Haloferax</taxon>
    </lineage>
</organism>
<sequence>MKDTTTGEPLSVPETYDQYAAGRDQPRFTDWLRARAGDQWDAATTHRFTRELGRDDIDPDVFSRYLVQDYAFVETLVGVFGHAVGQAPTMAAKSKFVEFLRTLTDDEDDYFLRSFDALDVPASTYGNPSTTPTTRAFEDLLERAAHQGGYAETLAVLVPAEWVYLTWATKVADRSPSRFYLAEWIDLHATDDFATFVNWLRDELDRAGAVASPRRQQRLDRLFRRMVELEVAFFDAAYETTSDTTAEVSGESTW</sequence>
<evidence type="ECO:0000313" key="2">
    <source>
        <dbReference type="EMBL" id="ELZ95922.1"/>
    </source>
</evidence>
<gene>
    <name evidence="2" type="ORF">C440_06517</name>
</gene>
<comment type="caution">
    <text evidence="2">The sequence shown here is derived from an EMBL/GenBank/DDBJ whole genome shotgun (WGS) entry which is preliminary data.</text>
</comment>
<protein>
    <submittedName>
        <fullName evidence="2">Transcriptional activator TenA</fullName>
    </submittedName>
</protein>
<dbReference type="AlphaFoldDB" id="M0IIQ5"/>
<dbReference type="Pfam" id="PF03070">
    <property type="entry name" value="TENA_THI-4"/>
    <property type="match status" value="1"/>
</dbReference>
<dbReference type="PANTHER" id="PTHR43198:SF2">
    <property type="entry name" value="SI:CH1073-67J19.1-RELATED"/>
    <property type="match status" value="1"/>
</dbReference>
<feature type="domain" description="Thiaminase-2/PQQC" evidence="1">
    <location>
        <begin position="37"/>
        <end position="239"/>
    </location>
</feature>
<dbReference type="RefSeq" id="WP_008319426.1">
    <property type="nucleotide sequence ID" value="NZ_AOLN01000010.1"/>
</dbReference>
<evidence type="ECO:0000313" key="3">
    <source>
        <dbReference type="Proteomes" id="UP000011550"/>
    </source>
</evidence>
<dbReference type="PATRIC" id="fig|662479.7.peg.1317"/>
<dbReference type="Gene3D" id="1.20.910.10">
    <property type="entry name" value="Heme oxygenase-like"/>
    <property type="match status" value="1"/>
</dbReference>
<dbReference type="STRING" id="662479.C440_06517"/>
<keyword evidence="3" id="KW-1185">Reference proteome</keyword>
<evidence type="ECO:0000259" key="1">
    <source>
        <dbReference type="Pfam" id="PF03070"/>
    </source>
</evidence>
<dbReference type="Proteomes" id="UP000011550">
    <property type="component" value="Unassembled WGS sequence"/>
</dbReference>
<dbReference type="PANTHER" id="PTHR43198">
    <property type="entry name" value="BIFUNCTIONAL TH2 PROTEIN"/>
    <property type="match status" value="1"/>
</dbReference>
<dbReference type="SUPFAM" id="SSF48613">
    <property type="entry name" value="Heme oxygenase-like"/>
    <property type="match status" value="1"/>
</dbReference>
<dbReference type="InterPro" id="IPR016084">
    <property type="entry name" value="Haem_Oase-like_multi-hlx"/>
</dbReference>
<dbReference type="InterPro" id="IPR004305">
    <property type="entry name" value="Thiaminase-2/PQQC"/>
</dbReference>
<dbReference type="OrthoDB" id="196770at2157"/>
<proteinExistence type="predicted"/>
<dbReference type="GO" id="GO:0005829">
    <property type="term" value="C:cytosol"/>
    <property type="evidence" value="ECO:0007669"/>
    <property type="project" value="TreeGrafter"/>
</dbReference>